<proteinExistence type="predicted"/>
<organism evidence="1 2">
    <name type="scientific">Myodes glareolus</name>
    <name type="common">Bank vole</name>
    <name type="synonym">Clethrionomys glareolus</name>
    <dbReference type="NCBI Taxonomy" id="447135"/>
    <lineage>
        <taxon>Eukaryota</taxon>
        <taxon>Metazoa</taxon>
        <taxon>Chordata</taxon>
        <taxon>Craniata</taxon>
        <taxon>Vertebrata</taxon>
        <taxon>Euteleostomi</taxon>
        <taxon>Mammalia</taxon>
        <taxon>Eutheria</taxon>
        <taxon>Euarchontoglires</taxon>
        <taxon>Glires</taxon>
        <taxon>Rodentia</taxon>
        <taxon>Myomorpha</taxon>
        <taxon>Muroidea</taxon>
        <taxon>Cricetidae</taxon>
        <taxon>Arvicolinae</taxon>
        <taxon>Myodes</taxon>
    </lineage>
</organism>
<name>A0AAW0IQ44_MYOGA</name>
<keyword evidence="2" id="KW-1185">Reference proteome</keyword>
<accession>A0AAW0IQ44</accession>
<evidence type="ECO:0000313" key="2">
    <source>
        <dbReference type="Proteomes" id="UP001488838"/>
    </source>
</evidence>
<dbReference type="Proteomes" id="UP001488838">
    <property type="component" value="Unassembled WGS sequence"/>
</dbReference>
<gene>
    <name evidence="1" type="ORF">U0070_007864</name>
</gene>
<dbReference type="EMBL" id="JBBHLL010000102">
    <property type="protein sequence ID" value="KAK7816447.1"/>
    <property type="molecule type" value="Genomic_DNA"/>
</dbReference>
<sequence length="475" mass="51532">MGYDSPVLSIYGYSVTLSEVEMCPSQGLSDKRRGCSHLQGCAALIQQIKPLLQVLHAGKEITADNQDKAIIDCGSWTTADNQGKAIIDCGSWTTADSQDKTVGHGQWQSPVLCGNLASVARLFPTYAVNLAFRDKYKQISLGDVEPRANSGHCFAGNLASEWPSDWGNLTQHPPESPEQTVKGTREEVNPAGAGMVKDSCKTAFDRRVHSAAGHLPEPYSSQSIPEVLVTDLMYLNKFYSEKPETQNADLITEEAAVGEGVAGFHDIALVGLSLTELRLSLPSEYHFSSLNSLKLRKLRLGNLVSYSTGAQQFTATTALIEDCLVFVEKTLEEREEIEVGNTEGLRMSNPILINGIHSTQKGIPHQGKIGICMVPRKNKKKPGKKRKLGISRDHNGGQNWGHWTIESYMSVFSPVFPTYLSSALSQAKAVSLFINGNHSTQRGPHNSQGAGKCSGNEGNVREITVDNCEAGVTSA</sequence>
<dbReference type="AlphaFoldDB" id="A0AAW0IQ44"/>
<comment type="caution">
    <text evidence="1">The sequence shown here is derived from an EMBL/GenBank/DDBJ whole genome shotgun (WGS) entry which is preliminary data.</text>
</comment>
<evidence type="ECO:0000313" key="1">
    <source>
        <dbReference type="EMBL" id="KAK7816447.1"/>
    </source>
</evidence>
<protein>
    <submittedName>
        <fullName evidence="1">Uncharacterized protein</fullName>
    </submittedName>
</protein>
<reference evidence="1 2" key="1">
    <citation type="journal article" date="2023" name="bioRxiv">
        <title>Conserved and derived expression patterns and positive selection on dental genes reveal complex evolutionary context of ever-growing rodent molars.</title>
        <authorList>
            <person name="Calamari Z.T."/>
            <person name="Song A."/>
            <person name="Cohen E."/>
            <person name="Akter M."/>
            <person name="Roy R.D."/>
            <person name="Hallikas O."/>
            <person name="Christensen M.M."/>
            <person name="Li P."/>
            <person name="Marangoni P."/>
            <person name="Jernvall J."/>
            <person name="Klein O.D."/>
        </authorList>
    </citation>
    <scope>NUCLEOTIDE SEQUENCE [LARGE SCALE GENOMIC DNA]</scope>
    <source>
        <strain evidence="1">V071</strain>
    </source>
</reference>